<dbReference type="GO" id="GO:0008146">
    <property type="term" value="F:sulfotransferase activity"/>
    <property type="evidence" value="ECO:0007669"/>
    <property type="project" value="InterPro"/>
</dbReference>
<dbReference type="PANTHER" id="PTHR47170">
    <property type="entry name" value="MALONYL-COA ACP TRANSACYLASE, ACP-BINDING"/>
    <property type="match status" value="1"/>
</dbReference>
<dbReference type="AlphaFoldDB" id="A0A1Q9E439"/>
<organism evidence="2 3">
    <name type="scientific">Symbiodinium microadriaticum</name>
    <name type="common">Dinoflagellate</name>
    <name type="synonym">Zooxanthella microadriatica</name>
    <dbReference type="NCBI Taxonomy" id="2951"/>
    <lineage>
        <taxon>Eukaryota</taxon>
        <taxon>Sar</taxon>
        <taxon>Alveolata</taxon>
        <taxon>Dinophyceae</taxon>
        <taxon>Suessiales</taxon>
        <taxon>Symbiodiniaceae</taxon>
        <taxon>Symbiodinium</taxon>
    </lineage>
</organism>
<dbReference type="SUPFAM" id="SSF52151">
    <property type="entry name" value="FabD/lysophospholipase-like"/>
    <property type="match status" value="2"/>
</dbReference>
<reference evidence="2 3" key="1">
    <citation type="submission" date="2016-02" db="EMBL/GenBank/DDBJ databases">
        <title>Genome analysis of coral dinoflagellate symbionts highlights evolutionary adaptations to a symbiotic lifestyle.</title>
        <authorList>
            <person name="Aranda M."/>
            <person name="Li Y."/>
            <person name="Liew Y.J."/>
            <person name="Baumgarten S."/>
            <person name="Simakov O."/>
            <person name="Wilson M."/>
            <person name="Piel J."/>
            <person name="Ashoor H."/>
            <person name="Bougouffa S."/>
            <person name="Bajic V.B."/>
            <person name="Ryu T."/>
            <person name="Ravasi T."/>
            <person name="Bayer T."/>
            <person name="Micklem G."/>
            <person name="Kim H."/>
            <person name="Bhak J."/>
            <person name="Lajeunesse T.C."/>
            <person name="Voolstra C.R."/>
        </authorList>
    </citation>
    <scope>NUCLEOTIDE SEQUENCE [LARGE SCALE GENOMIC DNA]</scope>
    <source>
        <strain evidence="2 3">CCMP2467</strain>
    </source>
</reference>
<evidence type="ECO:0000313" key="2">
    <source>
        <dbReference type="EMBL" id="OLQ02194.1"/>
    </source>
</evidence>
<dbReference type="Pfam" id="PF03567">
    <property type="entry name" value="Sulfotransfer_2"/>
    <property type="match status" value="1"/>
</dbReference>
<dbReference type="Gene3D" id="3.40.50.300">
    <property type="entry name" value="P-loop containing nucleotide triphosphate hydrolases"/>
    <property type="match status" value="1"/>
</dbReference>
<dbReference type="Gene3D" id="3.30.70.250">
    <property type="entry name" value="Malonyl-CoA ACP transacylase, ACP-binding"/>
    <property type="match status" value="1"/>
</dbReference>
<evidence type="ECO:0000313" key="3">
    <source>
        <dbReference type="Proteomes" id="UP000186817"/>
    </source>
</evidence>
<sequence length="592" mass="65082">MALAAAEAADMLSKAKDILGYDLLQLCLEGPEDKLEETRYCQPAMFLAGLAAVEKLKSDSPEHAANFKAAAGLSLGEYTALCVAGAFTFEGKRISAASKRWTMKILLLHTLVVASHVRAIVLETSDTPVTPGKRIKGLLRSDLQGPIFVHIPKTAGTSIWKALGSNFTDSGRYPEVPFFCMKHNPPQEHVPDSWAVVRDPCDRLVSEFAWARLQGWYNRYKADGLDSHATPDCATFNKWVSLVMKAYKTDSEVEDCHMIPQWCYASKVDKLVPMVGDLEQNVRKVDKRLAFLKLNSTNHHSHVLKKYDVGCGCLTPENLKAVQEHFIEDFVHLRQVLGTSKYAPMSASDPNFVVKDSKCAAFHRNGKQLWPEAEDAWHLVSDVERCSLTAEGLKLVSLRGQAMQDAAAVGKQAMLSVAGFEKPKLSGLCDDARKQEGGQAVCQIANELFPKGFSCAGTEKAINILKDLAEKNGALQAKVLKTSGGFHTSLMEPAKQRLAKALDEMLPGMQPLKKTVYMNATAEPLMPGTAPEAVVDLLKKQLTSPVLWEPSMQKMLEAGLTDFYECGPNKQIKAMMKRINAKAWGSTTNVEV</sequence>
<keyword evidence="3" id="KW-1185">Reference proteome</keyword>
<dbReference type="InterPro" id="IPR052760">
    <property type="entry name" value="Mitochondrial_malonyltrans"/>
</dbReference>
<dbReference type="InterPro" id="IPR016035">
    <property type="entry name" value="Acyl_Trfase/lysoPLipase"/>
</dbReference>
<gene>
    <name evidence="2" type="primary">MCAT</name>
    <name evidence="2" type="ORF">AK812_SmicGene15009</name>
</gene>
<accession>A0A1Q9E439</accession>
<proteinExistence type="predicted"/>
<evidence type="ECO:0000259" key="1">
    <source>
        <dbReference type="SMART" id="SM00827"/>
    </source>
</evidence>
<name>A0A1Q9E439_SYMMI</name>
<dbReference type="Proteomes" id="UP000186817">
    <property type="component" value="Unassembled WGS sequence"/>
</dbReference>
<dbReference type="Gene3D" id="3.40.366.10">
    <property type="entry name" value="Malonyl-Coenzyme A Acyl Carrier Protein, domain 2"/>
    <property type="match status" value="2"/>
</dbReference>
<dbReference type="EMBL" id="LSRX01000271">
    <property type="protein sequence ID" value="OLQ02194.1"/>
    <property type="molecule type" value="Genomic_DNA"/>
</dbReference>
<dbReference type="GO" id="GO:0016020">
    <property type="term" value="C:membrane"/>
    <property type="evidence" value="ECO:0007669"/>
    <property type="project" value="InterPro"/>
</dbReference>
<feature type="domain" description="Malonyl-CoA:ACP transacylase (MAT)" evidence="1">
    <location>
        <begin position="361"/>
        <end position="589"/>
    </location>
</feature>
<dbReference type="InterPro" id="IPR001227">
    <property type="entry name" value="Ac_transferase_dom_sf"/>
</dbReference>
<dbReference type="PANTHER" id="PTHR47170:SF2">
    <property type="entry name" value="MALONYL-COA:ACP TRANSACYLASE (MAT) DOMAIN-CONTAINING PROTEIN"/>
    <property type="match status" value="1"/>
</dbReference>
<dbReference type="InterPro" id="IPR005331">
    <property type="entry name" value="Sulfotransferase"/>
</dbReference>
<dbReference type="InterPro" id="IPR014043">
    <property type="entry name" value="Acyl_transferase_dom"/>
</dbReference>
<dbReference type="InterPro" id="IPR027417">
    <property type="entry name" value="P-loop_NTPase"/>
</dbReference>
<dbReference type="SMART" id="SM00827">
    <property type="entry name" value="PKS_AT"/>
    <property type="match status" value="1"/>
</dbReference>
<dbReference type="OrthoDB" id="406695at2759"/>
<protein>
    <submittedName>
        <fullName evidence="2">Malonyl-CoA-acyl carrier protein transacylase, mitochondrial</fullName>
    </submittedName>
</protein>
<comment type="caution">
    <text evidence="2">The sequence shown here is derived from an EMBL/GenBank/DDBJ whole genome shotgun (WGS) entry which is preliminary data.</text>
</comment>